<evidence type="ECO:0000313" key="2">
    <source>
        <dbReference type="EMBL" id="TFW27770.1"/>
    </source>
</evidence>
<dbReference type="EMBL" id="SPUM01000146">
    <property type="protein sequence ID" value="TFW27770.1"/>
    <property type="molecule type" value="Genomic_DNA"/>
</dbReference>
<dbReference type="AlphaFoldDB" id="A0A4Y9SM91"/>
<proteinExistence type="predicted"/>
<reference evidence="2 3" key="1">
    <citation type="submission" date="2019-03" db="EMBL/GenBank/DDBJ databases">
        <title>Draft genome of Massilia hortus sp. nov., a novel bacterial species of the Oxalobacteraceae family.</title>
        <authorList>
            <person name="Peta V."/>
            <person name="Raths R."/>
            <person name="Bucking H."/>
        </authorList>
    </citation>
    <scope>NUCLEOTIDE SEQUENCE [LARGE SCALE GENOMIC DNA]</scope>
    <source>
        <strain evidence="2 3">ONC3</strain>
    </source>
</reference>
<dbReference type="OrthoDB" id="8747016at2"/>
<feature type="signal peptide" evidence="1">
    <location>
        <begin position="1"/>
        <end position="21"/>
    </location>
</feature>
<keyword evidence="3" id="KW-1185">Reference proteome</keyword>
<protein>
    <recommendedName>
        <fullName evidence="4">Lipoprotein</fullName>
    </recommendedName>
</protein>
<accession>A0A4Y9SM91</accession>
<sequence>MRTLWGTAALLLCLSACTTTSSVREHPAVLRYQHVANVHEIRFTNPVQLPSRLEPVDFVRPRDSSGFWAVFVLCEADTSDIVLPGFRFNVDDVRIQYGKYRFGPLQPYTLRYQGSLDLNTPKDTPLIVQAIGAEIHQGPRSTVFERGHFTDLHFRFAIFVPRALPNYAGEPLQLRYLGQPAILHDNGYPPSDIRVAGGSGGGIAARCLP</sequence>
<organism evidence="2 3">
    <name type="scientific">Massilia horti</name>
    <dbReference type="NCBI Taxonomy" id="2562153"/>
    <lineage>
        <taxon>Bacteria</taxon>
        <taxon>Pseudomonadati</taxon>
        <taxon>Pseudomonadota</taxon>
        <taxon>Betaproteobacteria</taxon>
        <taxon>Burkholderiales</taxon>
        <taxon>Oxalobacteraceae</taxon>
        <taxon>Telluria group</taxon>
        <taxon>Massilia</taxon>
    </lineage>
</organism>
<comment type="caution">
    <text evidence="2">The sequence shown here is derived from an EMBL/GenBank/DDBJ whole genome shotgun (WGS) entry which is preliminary data.</text>
</comment>
<gene>
    <name evidence="2" type="ORF">E4O92_23200</name>
</gene>
<dbReference type="Proteomes" id="UP000297258">
    <property type="component" value="Unassembled WGS sequence"/>
</dbReference>
<evidence type="ECO:0000313" key="3">
    <source>
        <dbReference type="Proteomes" id="UP000297258"/>
    </source>
</evidence>
<name>A0A4Y9SM91_9BURK</name>
<dbReference type="RefSeq" id="WP_135192008.1">
    <property type="nucleotide sequence ID" value="NZ_SPUM01000146.1"/>
</dbReference>
<feature type="chain" id="PRO_5021429744" description="Lipoprotein" evidence="1">
    <location>
        <begin position="22"/>
        <end position="209"/>
    </location>
</feature>
<evidence type="ECO:0008006" key="4">
    <source>
        <dbReference type="Google" id="ProtNLM"/>
    </source>
</evidence>
<evidence type="ECO:0000256" key="1">
    <source>
        <dbReference type="SAM" id="SignalP"/>
    </source>
</evidence>
<keyword evidence="1" id="KW-0732">Signal</keyword>